<accession>A0A8J2RIU1</accession>
<dbReference type="Proteomes" id="UP000789390">
    <property type="component" value="Unassembled WGS sequence"/>
</dbReference>
<feature type="region of interest" description="Disordered" evidence="1">
    <location>
        <begin position="1006"/>
        <end position="1026"/>
    </location>
</feature>
<gene>
    <name evidence="2" type="ORF">DGAL_LOCUS4020</name>
</gene>
<dbReference type="PANTHER" id="PTHR33053:SF24">
    <property type="entry name" value="TRANSPOSASE DOMAIN-CONTAINING PROTEIN"/>
    <property type="match status" value="1"/>
</dbReference>
<feature type="compositionally biased region" description="Basic residues" evidence="1">
    <location>
        <begin position="959"/>
        <end position="970"/>
    </location>
</feature>
<sequence length="1228" mass="138832">MASSGDSDEPQDDSFSSDEETFQVGRIQQFWKGTYNEILPEVGSHPLGVECGEDHIQRQVHSVIPTGWISSNMEYLLYPPPRFTIGGKSPIDWGEKTFKRFQIPFESWMEYDVHAILNQTKAVNGFSYLTRNFRQRIIMALNVSSRHKRRRIQKKLVNDSAFYEDDAEKYSSATESVIGASESNTGQSNILPHNSLQNDCIAEVFDSDMNHSDTEPDSDSDEETYVDCEETTETCYEVEDDDSFFDCEEHNTNICEFRESLASWAVQCKIPQSHVDKLLVLLKSFSDFDTSKLPKSCRTLLKTIRRTPIKVIGPGHYYHCGVEKGILSILQRMQVKRIPAKRIKLLINVDGVPIAKSSGSQFWPILGRLSGFPHSKPFLIGIYHGTSKPSDANLFLADFTTEMLALLEKGILYNGEVLTIVLFGFICDAPARAFIAYTKTHSGYFSCSKCTEEGILKKAPLRTDATFRSQQQDEHHTGRTILEQLPIDMISTFPLDYMHLCCLGVMRKLLWEWIKGPLSNRLSQTQKDTISRFLIFLANYIPSEFSRKSRSLAELARWKATELREFLLYTGPIVLKNVLPKRLYEHFLLFHVAVKLLVAQNFCQEFNDYAKQLLVLFVTEARAIYGEKFLSYNVHNLIHLADDVRHFGNLDSFSAFAFENYLQEIKHLLRKHNQPLAQIIRRLDEIRLNLVPEINCAVSPFVLKKKHTQGPMINGCRGVQFKFLQCHLWTFRTDNNADGCAILQDQTIVKIANIFQNAEGIFLVGHSFLHKTSHYSSPLQSSRLGIVCARRLSQLQRWPIKSLKCKAMLLPTAVHNLYDFAVFPLHMQSDHFRNLTTPFLSFCRLHFSSQQASCLVSPELGEMFLIVEYIIGEDETEVEVVPSSWYSSGRCWWPPGAFARSTLEKKVSKSVDCDKTTWDCYDGRLIASFKTYTEAKAKLPLAIAGELVTPSSTDIDGHKKGKGKRAKQRTIQKTPSQQGPGSVNHSDTHITLPPVPNALNISSLFSSQSSNEDSHNRTRMESTEHDQISSMVGMVFSDDSMSSLVIHPKTAASRSEEINSITVNSHQPGNGFQKDRCHLARVESLARGIEVVKANSAGSARTTYCTTPTGFTFHLQNVFQLPMKTLNDAKNVASYSEFKNNAAKNGRFVIGIGETTNSIVGRVMRSIMTYECGSCFCYLGLNEDKVAFKSTTICEIVIEGVREVQNAWTKDAVENKIKQLVTVIAQEI</sequence>
<keyword evidence="3" id="KW-1185">Reference proteome</keyword>
<comment type="caution">
    <text evidence="2">The sequence shown here is derived from an EMBL/GenBank/DDBJ whole genome shotgun (WGS) entry which is preliminary data.</text>
</comment>
<name>A0A8J2RIU1_9CRUS</name>
<feature type="compositionally biased region" description="Polar residues" evidence="1">
    <location>
        <begin position="971"/>
        <end position="985"/>
    </location>
</feature>
<evidence type="ECO:0008006" key="4">
    <source>
        <dbReference type="Google" id="ProtNLM"/>
    </source>
</evidence>
<proteinExistence type="predicted"/>
<feature type="compositionally biased region" description="Basic and acidic residues" evidence="1">
    <location>
        <begin position="1012"/>
        <end position="1026"/>
    </location>
</feature>
<evidence type="ECO:0000256" key="1">
    <source>
        <dbReference type="SAM" id="MobiDB-lite"/>
    </source>
</evidence>
<evidence type="ECO:0000313" key="3">
    <source>
        <dbReference type="Proteomes" id="UP000789390"/>
    </source>
</evidence>
<dbReference type="OrthoDB" id="6359149at2759"/>
<evidence type="ECO:0000313" key="2">
    <source>
        <dbReference type="EMBL" id="CAH0101682.1"/>
    </source>
</evidence>
<feature type="region of interest" description="Disordered" evidence="1">
    <location>
        <begin position="950"/>
        <end position="993"/>
    </location>
</feature>
<dbReference type="PANTHER" id="PTHR33053">
    <property type="entry name" value="PROTEIN, PUTATIVE-RELATED"/>
    <property type="match status" value="1"/>
</dbReference>
<reference evidence="2" key="1">
    <citation type="submission" date="2021-11" db="EMBL/GenBank/DDBJ databases">
        <authorList>
            <person name="Schell T."/>
        </authorList>
    </citation>
    <scope>NUCLEOTIDE SEQUENCE</scope>
    <source>
        <strain evidence="2">M5</strain>
    </source>
</reference>
<organism evidence="2 3">
    <name type="scientific">Daphnia galeata</name>
    <dbReference type="NCBI Taxonomy" id="27404"/>
    <lineage>
        <taxon>Eukaryota</taxon>
        <taxon>Metazoa</taxon>
        <taxon>Ecdysozoa</taxon>
        <taxon>Arthropoda</taxon>
        <taxon>Crustacea</taxon>
        <taxon>Branchiopoda</taxon>
        <taxon>Diplostraca</taxon>
        <taxon>Cladocera</taxon>
        <taxon>Anomopoda</taxon>
        <taxon>Daphniidae</taxon>
        <taxon>Daphnia</taxon>
    </lineage>
</organism>
<feature type="region of interest" description="Disordered" evidence="1">
    <location>
        <begin position="1"/>
        <end position="20"/>
    </location>
</feature>
<dbReference type="EMBL" id="CAKKLH010000065">
    <property type="protein sequence ID" value="CAH0101682.1"/>
    <property type="molecule type" value="Genomic_DNA"/>
</dbReference>
<protein>
    <recommendedName>
        <fullName evidence="4">Transposase domain-containing protein</fullName>
    </recommendedName>
</protein>
<dbReference type="AlphaFoldDB" id="A0A8J2RIU1"/>